<evidence type="ECO:0000259" key="4">
    <source>
        <dbReference type="Pfam" id="PF05368"/>
    </source>
</evidence>
<dbReference type="Gene3D" id="3.40.50.720">
    <property type="entry name" value="NAD(P)-binding Rossmann-like Domain"/>
    <property type="match status" value="1"/>
</dbReference>
<dbReference type="GO" id="GO:0016491">
    <property type="term" value="F:oxidoreductase activity"/>
    <property type="evidence" value="ECO:0007669"/>
    <property type="project" value="UniProtKB-KW"/>
</dbReference>
<keyword evidence="3" id="KW-0560">Oxidoreductase</keyword>
<dbReference type="SUPFAM" id="SSF51735">
    <property type="entry name" value="NAD(P)-binding Rossmann-fold domains"/>
    <property type="match status" value="1"/>
</dbReference>
<dbReference type="InterPro" id="IPR036291">
    <property type="entry name" value="NAD(P)-bd_dom_sf"/>
</dbReference>
<dbReference type="CDD" id="cd05251">
    <property type="entry name" value="NmrA_like_SDR_a"/>
    <property type="match status" value="1"/>
</dbReference>
<dbReference type="InterPro" id="IPR008030">
    <property type="entry name" value="NmrA-like"/>
</dbReference>
<evidence type="ECO:0000256" key="3">
    <source>
        <dbReference type="ARBA" id="ARBA00023002"/>
    </source>
</evidence>
<evidence type="ECO:0000256" key="2">
    <source>
        <dbReference type="ARBA" id="ARBA00022857"/>
    </source>
</evidence>
<dbReference type="InterPro" id="IPR051164">
    <property type="entry name" value="NmrA-like_oxidored"/>
</dbReference>
<evidence type="ECO:0000313" key="5">
    <source>
        <dbReference type="EMBL" id="WWD20448.1"/>
    </source>
</evidence>
<dbReference type="PANTHER" id="PTHR42748:SF30">
    <property type="entry name" value="NMRA-LIKE DOMAIN-CONTAINING PROTEIN"/>
    <property type="match status" value="1"/>
</dbReference>
<sequence>MKVIVFTSTGDQGRSVCEKLVTDGAFEVWGVTRDVNGKGAKALAAKGVKMVRADLDDPASYKPHLEGMDGAYVNADFFSTYFANGQDSPTAQATEVRQTKVVIDACKAAGVGHVVFSALDEYEKEEWKVPHFESKAETARYIKEIYNGHVDRPNAIHHDLIYTNIYTCTYFSDMLKFGMLNPDPESKNKDEWILGLPVPDDTKVAGFAVEQLGEWVKKAFLDHKSWAGKDMQICSEYITPTNMAEIISKTMGMKVRTLGMTREAFSSQKHRKNLGDPLWLTYNAYVDGFFKRDIDESKKVYPDQWDFEGWASQSKELKAVFNQA</sequence>
<dbReference type="PANTHER" id="PTHR42748">
    <property type="entry name" value="NITROGEN METABOLITE REPRESSION PROTEIN NMRA FAMILY MEMBER"/>
    <property type="match status" value="1"/>
</dbReference>
<keyword evidence="2" id="KW-0521">NADP</keyword>
<reference evidence="5" key="1">
    <citation type="submission" date="2017-08" db="EMBL/GenBank/DDBJ databases">
        <authorList>
            <person name="Cuomo C."/>
            <person name="Billmyre B."/>
            <person name="Heitman J."/>
        </authorList>
    </citation>
    <scope>NUCLEOTIDE SEQUENCE</scope>
    <source>
        <strain evidence="5">CBS 12478</strain>
    </source>
</reference>
<reference evidence="5" key="2">
    <citation type="submission" date="2024-01" db="EMBL/GenBank/DDBJ databases">
        <title>Comparative genomics of Cryptococcus and Kwoniella reveals pathogenesis evolution and contrasting modes of karyotype evolution via chromosome fusion or intercentromeric recombination.</title>
        <authorList>
            <person name="Coelho M.A."/>
            <person name="David-Palma M."/>
            <person name="Shea T."/>
            <person name="Bowers K."/>
            <person name="McGinley-Smith S."/>
            <person name="Mohammad A.W."/>
            <person name="Gnirke A."/>
            <person name="Yurkov A.M."/>
            <person name="Nowrousian M."/>
            <person name="Sun S."/>
            <person name="Cuomo C.A."/>
            <person name="Heitman J."/>
        </authorList>
    </citation>
    <scope>NUCLEOTIDE SEQUENCE</scope>
    <source>
        <strain evidence="5">CBS 12478</strain>
    </source>
</reference>
<name>A0AAJ8LKP6_9TREE</name>
<dbReference type="RefSeq" id="XP_031858319.2">
    <property type="nucleotide sequence ID" value="XM_032007413.2"/>
</dbReference>
<evidence type="ECO:0000313" key="6">
    <source>
        <dbReference type="Proteomes" id="UP000322225"/>
    </source>
</evidence>
<proteinExistence type="inferred from homology"/>
<dbReference type="KEGG" id="ksn:43591581"/>
<dbReference type="AlphaFoldDB" id="A0AAJ8LKP6"/>
<comment type="similarity">
    <text evidence="1">Belongs to the NmrA-type oxidoreductase family.</text>
</comment>
<dbReference type="Proteomes" id="UP000322225">
    <property type="component" value="Chromosome 8"/>
</dbReference>
<organism evidence="5 6">
    <name type="scientific">Kwoniella shandongensis</name>
    <dbReference type="NCBI Taxonomy" id="1734106"/>
    <lineage>
        <taxon>Eukaryota</taxon>
        <taxon>Fungi</taxon>
        <taxon>Dikarya</taxon>
        <taxon>Basidiomycota</taxon>
        <taxon>Agaricomycotina</taxon>
        <taxon>Tremellomycetes</taxon>
        <taxon>Tremellales</taxon>
        <taxon>Cryptococcaceae</taxon>
        <taxon>Kwoniella</taxon>
    </lineage>
</organism>
<keyword evidence="6" id="KW-1185">Reference proteome</keyword>
<accession>A0AAJ8LKP6</accession>
<dbReference type="Gene3D" id="3.90.25.10">
    <property type="entry name" value="UDP-galactose 4-epimerase, domain 1"/>
    <property type="match status" value="1"/>
</dbReference>
<feature type="domain" description="NmrA-like" evidence="4">
    <location>
        <begin position="2"/>
        <end position="267"/>
    </location>
</feature>
<evidence type="ECO:0000256" key="1">
    <source>
        <dbReference type="ARBA" id="ARBA00006328"/>
    </source>
</evidence>
<protein>
    <recommendedName>
        <fullName evidence="4">NmrA-like domain-containing protein</fullName>
    </recommendedName>
</protein>
<dbReference type="EMBL" id="CP144058">
    <property type="protein sequence ID" value="WWD20448.1"/>
    <property type="molecule type" value="Genomic_DNA"/>
</dbReference>
<gene>
    <name evidence="5" type="ORF">CI109_104924</name>
</gene>
<dbReference type="GO" id="GO:0005634">
    <property type="term" value="C:nucleus"/>
    <property type="evidence" value="ECO:0007669"/>
    <property type="project" value="TreeGrafter"/>
</dbReference>
<dbReference type="GeneID" id="43591581"/>
<dbReference type="Pfam" id="PF05368">
    <property type="entry name" value="NmrA"/>
    <property type="match status" value="1"/>
</dbReference>